<dbReference type="STRING" id="5643.A0A060S471"/>
<evidence type="ECO:0000313" key="2">
    <source>
        <dbReference type="EMBL" id="CDO69125.1"/>
    </source>
</evidence>
<keyword evidence="3" id="KW-1185">Reference proteome</keyword>
<dbReference type="OrthoDB" id="4743193at2759"/>
<dbReference type="AlphaFoldDB" id="A0A060S471"/>
<comment type="caution">
    <text evidence="2">The sequence shown here is derived from an EMBL/GenBank/DDBJ whole genome shotgun (WGS) entry which is preliminary data.</text>
</comment>
<protein>
    <recommendedName>
        <fullName evidence="1">DUF6589 domain-containing protein</fullName>
    </recommendedName>
</protein>
<dbReference type="HOGENOM" id="CLU_009487_5_0_1"/>
<dbReference type="Proteomes" id="UP000029665">
    <property type="component" value="Unassembled WGS sequence"/>
</dbReference>
<dbReference type="InterPro" id="IPR046496">
    <property type="entry name" value="DUF6589"/>
</dbReference>
<organism evidence="2 3">
    <name type="scientific">Pycnoporus cinnabarinus</name>
    <name type="common">Cinnabar-red polypore</name>
    <name type="synonym">Trametes cinnabarina</name>
    <dbReference type="NCBI Taxonomy" id="5643"/>
    <lineage>
        <taxon>Eukaryota</taxon>
        <taxon>Fungi</taxon>
        <taxon>Dikarya</taxon>
        <taxon>Basidiomycota</taxon>
        <taxon>Agaricomycotina</taxon>
        <taxon>Agaricomycetes</taxon>
        <taxon>Polyporales</taxon>
        <taxon>Polyporaceae</taxon>
        <taxon>Trametes</taxon>
    </lineage>
</organism>
<proteinExistence type="predicted"/>
<dbReference type="Pfam" id="PF20231">
    <property type="entry name" value="DUF6589"/>
    <property type="match status" value="1"/>
</dbReference>
<name>A0A060S471_PYCCI</name>
<dbReference type="EMBL" id="CCBP010000034">
    <property type="protein sequence ID" value="CDO69125.1"/>
    <property type="molecule type" value="Genomic_DNA"/>
</dbReference>
<sequence>MLSQTQLITLCTTLHQYKATAADFVVSLLAAGPAVTSLAAAALNPIASILDMFSREGRTKEAAQKWARETVAEVCRQEILALTRLDAGLQFRAKAANEAKLESFDLSELAMSMHRTSPTLWALLHILLDSDAERQAQRRRKHRAARKKRQVTWMAVGGVAAAAMGGPTTAAAAAATEGATMAEAATAAGGLKMAGGATVATVATAASGGTAAERGAIGETVPTNTSSEVVSASNTVHARTQGLAVSRSVAGFAEIQVREKSGEHGVEIQHASAEQISNEEVLFWGEDLPVDPLGAAALAGEGEGEDEDMYWANADFLVLDADNDLVEATKEELEELELDQWNKILTLSAIDTSIISLSKESHINMEQLGRTLRASHAFDNFDVEDKHAVPTLEKGDDTLLHLTSGTLLRLDHGVMNKDLECVEEVWATSPLNPQLSDHTRAVLKAEEVKWWELLKLHPEEPLGSSTLTRRERFRQWKFLNDLVHYGPEYFWQFAEALGEPETIEQIPLVKSKQVPVEGMDINQSTVQGNADALEDLFRQAGVGDAEETPSRTPIGKHVVLVHGDLGTCERVQSLQDSRSEESTPWRRLQHVVFVMGLFHLKMACANAIWKIFIKPRSAQEDPTSLMAYVTVTSCATPDSTPHFPLLTH</sequence>
<reference evidence="2" key="1">
    <citation type="submission" date="2014-01" db="EMBL/GenBank/DDBJ databases">
        <title>The genome of the white-rot fungus Pycnoporus cinnabarinus: a basidiomycete model with a versatile arsenal for lignocellulosic biomass breakdown.</title>
        <authorList>
            <person name="Levasseur A."/>
            <person name="Lomascolo A."/>
            <person name="Ruiz-Duenas F.J."/>
            <person name="Uzan E."/>
            <person name="Piumi F."/>
            <person name="Kues U."/>
            <person name="Ram A.F.J."/>
            <person name="Murat C."/>
            <person name="Haon M."/>
            <person name="Benoit I."/>
            <person name="Arfi Y."/>
            <person name="Chevret D."/>
            <person name="Drula E."/>
            <person name="Kwon M.J."/>
            <person name="Gouret P."/>
            <person name="Lesage-Meessen L."/>
            <person name="Lombard V."/>
            <person name="Mariette J."/>
            <person name="Noirot C."/>
            <person name="Park J."/>
            <person name="Patyshakuliyeva A."/>
            <person name="Wieneger R.A.B."/>
            <person name="Wosten H.A.B."/>
            <person name="Martin F."/>
            <person name="Coutinho P.M."/>
            <person name="de Vries R."/>
            <person name="Martinez A.T."/>
            <person name="Klopp C."/>
            <person name="Pontarotti P."/>
            <person name="Henrissat B."/>
            <person name="Record E."/>
        </authorList>
    </citation>
    <scope>NUCLEOTIDE SEQUENCE [LARGE SCALE GENOMIC DNA]</scope>
    <source>
        <strain evidence="2">BRFM137</strain>
    </source>
</reference>
<gene>
    <name evidence="2" type="ORF">BN946_scf185042.g27</name>
</gene>
<accession>A0A060S471</accession>
<evidence type="ECO:0000259" key="1">
    <source>
        <dbReference type="Pfam" id="PF20231"/>
    </source>
</evidence>
<evidence type="ECO:0000313" key="3">
    <source>
        <dbReference type="Proteomes" id="UP000029665"/>
    </source>
</evidence>
<feature type="domain" description="DUF6589" evidence="1">
    <location>
        <begin position="466"/>
        <end position="638"/>
    </location>
</feature>